<keyword evidence="1" id="KW-0175">Coiled coil</keyword>
<keyword evidence="3" id="KW-1185">Reference proteome</keyword>
<proteinExistence type="predicted"/>
<protein>
    <submittedName>
        <fullName evidence="2">21372_t:CDS:1</fullName>
    </submittedName>
</protein>
<reference evidence="2" key="1">
    <citation type="submission" date="2021-06" db="EMBL/GenBank/DDBJ databases">
        <authorList>
            <person name="Kallberg Y."/>
            <person name="Tangrot J."/>
            <person name="Rosling A."/>
        </authorList>
    </citation>
    <scope>NUCLEOTIDE SEQUENCE</scope>
    <source>
        <strain evidence="2">FL966</strain>
    </source>
</reference>
<evidence type="ECO:0000313" key="2">
    <source>
        <dbReference type="EMBL" id="CAG8574233.1"/>
    </source>
</evidence>
<sequence>MHNNQSVKQNTISNILKELNSSQNNPNGPSGCPDLAKVLTNYEEQHLLKRSLKAKVESLNLRVNQLEAELKVTKDELETFKNPGIYLLFKDLDQAIKQLEANMKEKAKSKVNEIKQKKETAMQKQIARVQKKKGLDFAKAKKQHIRGKKKKN</sequence>
<accession>A0A9N9G397</accession>
<dbReference type="EMBL" id="CAJVQA010003430">
    <property type="protein sequence ID" value="CAG8574233.1"/>
    <property type="molecule type" value="Genomic_DNA"/>
</dbReference>
<comment type="caution">
    <text evidence="2">The sequence shown here is derived from an EMBL/GenBank/DDBJ whole genome shotgun (WGS) entry which is preliminary data.</text>
</comment>
<name>A0A9N9G397_9GLOM</name>
<evidence type="ECO:0000313" key="3">
    <source>
        <dbReference type="Proteomes" id="UP000789759"/>
    </source>
</evidence>
<organism evidence="2 3">
    <name type="scientific">Cetraspora pellucida</name>
    <dbReference type="NCBI Taxonomy" id="1433469"/>
    <lineage>
        <taxon>Eukaryota</taxon>
        <taxon>Fungi</taxon>
        <taxon>Fungi incertae sedis</taxon>
        <taxon>Mucoromycota</taxon>
        <taxon>Glomeromycotina</taxon>
        <taxon>Glomeromycetes</taxon>
        <taxon>Diversisporales</taxon>
        <taxon>Gigasporaceae</taxon>
        <taxon>Cetraspora</taxon>
    </lineage>
</organism>
<gene>
    <name evidence="2" type="ORF">CPELLU_LOCUS5792</name>
</gene>
<evidence type="ECO:0000256" key="1">
    <source>
        <dbReference type="SAM" id="Coils"/>
    </source>
</evidence>
<dbReference type="AlphaFoldDB" id="A0A9N9G397"/>
<dbReference type="Proteomes" id="UP000789759">
    <property type="component" value="Unassembled WGS sequence"/>
</dbReference>
<feature type="coiled-coil region" evidence="1">
    <location>
        <begin position="49"/>
        <end position="124"/>
    </location>
</feature>